<comment type="caution">
    <text evidence="1">The sequence shown here is derived from an EMBL/GenBank/DDBJ whole genome shotgun (WGS) entry which is preliminary data.</text>
</comment>
<dbReference type="AlphaFoldDB" id="A0A225E9C5"/>
<accession>A0A225E9C5</accession>
<evidence type="ECO:0000313" key="2">
    <source>
        <dbReference type="Proteomes" id="UP000214646"/>
    </source>
</evidence>
<evidence type="ECO:0000313" key="1">
    <source>
        <dbReference type="EMBL" id="OWK45027.1"/>
    </source>
</evidence>
<name>A0A225E9C5_9BACT</name>
<proteinExistence type="predicted"/>
<organism evidence="1 2">
    <name type="scientific">Fimbriiglobus ruber</name>
    <dbReference type="NCBI Taxonomy" id="1908690"/>
    <lineage>
        <taxon>Bacteria</taxon>
        <taxon>Pseudomonadati</taxon>
        <taxon>Planctomycetota</taxon>
        <taxon>Planctomycetia</taxon>
        <taxon>Gemmatales</taxon>
        <taxon>Gemmataceae</taxon>
        <taxon>Fimbriiglobus</taxon>
    </lineage>
</organism>
<gene>
    <name evidence="1" type="ORF">FRUB_01358</name>
</gene>
<dbReference type="EMBL" id="NIDE01000002">
    <property type="protein sequence ID" value="OWK45027.1"/>
    <property type="molecule type" value="Genomic_DNA"/>
</dbReference>
<keyword evidence="2" id="KW-1185">Reference proteome</keyword>
<protein>
    <submittedName>
        <fullName evidence="1">Uncharacterized protein</fullName>
    </submittedName>
</protein>
<sequence>MECGALPPLLFFSDKAVIERDMDTGDLGCRIPKQKRR</sequence>
<reference evidence="2" key="1">
    <citation type="submission" date="2017-06" db="EMBL/GenBank/DDBJ databases">
        <title>Genome analysis of Fimbriiglobus ruber SP5, the first member of the order Planctomycetales with confirmed chitinolytic capability.</title>
        <authorList>
            <person name="Ravin N.V."/>
            <person name="Rakitin A.L."/>
            <person name="Ivanova A.A."/>
            <person name="Beletsky A.V."/>
            <person name="Kulichevskaya I.S."/>
            <person name="Mardanov A.V."/>
            <person name="Dedysh S.N."/>
        </authorList>
    </citation>
    <scope>NUCLEOTIDE SEQUENCE [LARGE SCALE GENOMIC DNA]</scope>
    <source>
        <strain evidence="2">SP5</strain>
    </source>
</reference>
<dbReference type="Proteomes" id="UP000214646">
    <property type="component" value="Unassembled WGS sequence"/>
</dbReference>